<organism evidence="2">
    <name type="scientific">Salmonella enterica subsp. enterica serovar Hvittingfoss</name>
    <dbReference type="NCBI Taxonomy" id="486994"/>
    <lineage>
        <taxon>Bacteria</taxon>
        <taxon>Pseudomonadati</taxon>
        <taxon>Pseudomonadota</taxon>
        <taxon>Gammaproteobacteria</taxon>
        <taxon>Enterobacterales</taxon>
        <taxon>Enterobacteriaceae</taxon>
        <taxon>Salmonella</taxon>
    </lineage>
</organism>
<gene>
    <name evidence="2" type="ORF">G9286_001367</name>
</gene>
<reference evidence="2" key="1">
    <citation type="journal article" date="2018" name="Genome Biol.">
        <title>SKESA: strategic k-mer extension for scrupulous assemblies.</title>
        <authorList>
            <person name="Souvorov A."/>
            <person name="Agarwala R."/>
            <person name="Lipman D.J."/>
        </authorList>
    </citation>
    <scope>NUCLEOTIDE SEQUENCE</scope>
    <source>
        <strain evidence="2">M139</strain>
    </source>
</reference>
<dbReference type="GO" id="GO:0004519">
    <property type="term" value="F:endonuclease activity"/>
    <property type="evidence" value="ECO:0007669"/>
    <property type="project" value="UniProtKB-KW"/>
</dbReference>
<dbReference type="Gene3D" id="3.90.75.20">
    <property type="match status" value="1"/>
</dbReference>
<evidence type="ECO:0000259" key="1">
    <source>
        <dbReference type="Pfam" id="PF13392"/>
    </source>
</evidence>
<feature type="domain" description="HNH nuclease" evidence="1">
    <location>
        <begin position="59"/>
        <end position="102"/>
    </location>
</feature>
<reference evidence="2" key="2">
    <citation type="submission" date="2018-07" db="EMBL/GenBank/DDBJ databases">
        <authorList>
            <consortium name="NCBI Pathogen Detection Project"/>
        </authorList>
    </citation>
    <scope>NUCLEOTIDE SEQUENCE</scope>
    <source>
        <strain evidence="2">M139</strain>
    </source>
</reference>
<dbReference type="SUPFAM" id="SSF54060">
    <property type="entry name" value="His-Me finger endonucleases"/>
    <property type="match status" value="1"/>
</dbReference>
<keyword evidence="2" id="KW-0255">Endonuclease</keyword>
<protein>
    <submittedName>
        <fullName evidence="2">HNH endonuclease</fullName>
    </submittedName>
</protein>
<sequence>MKRHSPPDIQELTSSLDYDPLTGKFTWKKQRASNCVIGKEAGYITGYGYRQICFNGKPYRAHRLAWFITYGTWPDLIDHIDMDRANNAISNLREATTSENSRNQPMKRRNSSGVPCVYWHSTRNRWVVKVTREGKEYYGGAFTNFDDAKLTSEKLRKELHGEFYRDVSRKGVQS</sequence>
<comment type="caution">
    <text evidence="2">The sequence shown here is derived from an EMBL/GenBank/DDBJ whole genome shotgun (WGS) entry which is preliminary data.</text>
</comment>
<proteinExistence type="predicted"/>
<evidence type="ECO:0000313" key="2">
    <source>
        <dbReference type="EMBL" id="HAF7587518.1"/>
    </source>
</evidence>
<dbReference type="EMBL" id="DAAWEU010000004">
    <property type="protein sequence ID" value="HAF7587518.1"/>
    <property type="molecule type" value="Genomic_DNA"/>
</dbReference>
<dbReference type="InterPro" id="IPR044925">
    <property type="entry name" value="His-Me_finger_sf"/>
</dbReference>
<dbReference type="InterPro" id="IPR003615">
    <property type="entry name" value="HNH_nuc"/>
</dbReference>
<accession>A0A752NED3</accession>
<keyword evidence="2" id="KW-0378">Hydrolase</keyword>
<name>A0A752NED3_SALET</name>
<keyword evidence="2" id="KW-0540">Nuclease</keyword>
<dbReference type="Pfam" id="PF13392">
    <property type="entry name" value="HNH_3"/>
    <property type="match status" value="1"/>
</dbReference>
<dbReference type="AlphaFoldDB" id="A0A752NED3"/>